<gene>
    <name evidence="2" type="ORF">PG993_008536</name>
</gene>
<feature type="region of interest" description="Disordered" evidence="1">
    <location>
        <begin position="194"/>
        <end position="244"/>
    </location>
</feature>
<evidence type="ECO:0000313" key="3">
    <source>
        <dbReference type="Proteomes" id="UP001444661"/>
    </source>
</evidence>
<dbReference type="EMBL" id="JAQQWK010000006">
    <property type="protein sequence ID" value="KAK8040125.1"/>
    <property type="molecule type" value="Genomic_DNA"/>
</dbReference>
<reference evidence="2 3" key="1">
    <citation type="submission" date="2023-01" db="EMBL/GenBank/DDBJ databases">
        <title>Analysis of 21 Apiospora genomes using comparative genomics revels a genus with tremendous synthesis potential of carbohydrate active enzymes and secondary metabolites.</title>
        <authorList>
            <person name="Sorensen T."/>
        </authorList>
    </citation>
    <scope>NUCLEOTIDE SEQUENCE [LARGE SCALE GENOMIC DNA]</scope>
    <source>
        <strain evidence="2 3">CBS 33761</strain>
    </source>
</reference>
<evidence type="ECO:0000313" key="2">
    <source>
        <dbReference type="EMBL" id="KAK8040125.1"/>
    </source>
</evidence>
<comment type="caution">
    <text evidence="2">The sequence shown here is derived from an EMBL/GenBank/DDBJ whole genome shotgun (WGS) entry which is preliminary data.</text>
</comment>
<proteinExistence type="predicted"/>
<evidence type="ECO:0000256" key="1">
    <source>
        <dbReference type="SAM" id="MobiDB-lite"/>
    </source>
</evidence>
<feature type="region of interest" description="Disordered" evidence="1">
    <location>
        <begin position="26"/>
        <end position="61"/>
    </location>
</feature>
<dbReference type="Proteomes" id="UP001444661">
    <property type="component" value="Unassembled WGS sequence"/>
</dbReference>
<name>A0ABR1T0N0_9PEZI</name>
<feature type="compositionally biased region" description="Basic and acidic residues" evidence="1">
    <location>
        <begin position="234"/>
        <end position="244"/>
    </location>
</feature>
<organism evidence="2 3">
    <name type="scientific">Apiospora rasikravindrae</name>
    <dbReference type="NCBI Taxonomy" id="990691"/>
    <lineage>
        <taxon>Eukaryota</taxon>
        <taxon>Fungi</taxon>
        <taxon>Dikarya</taxon>
        <taxon>Ascomycota</taxon>
        <taxon>Pezizomycotina</taxon>
        <taxon>Sordariomycetes</taxon>
        <taxon>Xylariomycetidae</taxon>
        <taxon>Amphisphaeriales</taxon>
        <taxon>Apiosporaceae</taxon>
        <taxon>Apiospora</taxon>
    </lineage>
</organism>
<feature type="compositionally biased region" description="Low complexity" evidence="1">
    <location>
        <begin position="208"/>
        <end position="224"/>
    </location>
</feature>
<protein>
    <submittedName>
        <fullName evidence="2">Uncharacterized protein</fullName>
    </submittedName>
</protein>
<sequence length="244" mass="26979">MPSSTEYPQPELPRLGHRYGPARILAYIVRPEPPPSSPSHSTNSPSTSSSSSSSMSSSPPNLYPELQTLDHLYFHISPWLPHPYNPLRALERAVSSAVSRHRYSYYDDHPNQHPLFFPGHAALAATDIRASDIRINLRSTERPTVFGDMRPCTSWLRPLSALGEDGFRDVLSATARRREVAEVIVLLRPAVARDEAAGQQGTEDDRVSLSSSPSSVASSDSTGVVHDDDDDDEAPRFQLDHQGW</sequence>
<keyword evidence="3" id="KW-1185">Reference proteome</keyword>
<accession>A0ABR1T0N0</accession>
<feature type="compositionally biased region" description="Low complexity" evidence="1">
    <location>
        <begin position="38"/>
        <end position="60"/>
    </location>
</feature>